<protein>
    <submittedName>
        <fullName evidence="1">IS30 family transposase</fullName>
    </submittedName>
</protein>
<evidence type="ECO:0000313" key="4">
    <source>
        <dbReference type="Proteomes" id="UP000294166"/>
    </source>
</evidence>
<evidence type="ECO:0000313" key="2">
    <source>
        <dbReference type="EMBL" id="RYU57891.1"/>
    </source>
</evidence>
<dbReference type="Proteomes" id="UP000294166">
    <property type="component" value="Unassembled WGS sequence"/>
</dbReference>
<accession>A0A4Q5KHT3</accession>
<name>A0A4Q5KHT3_9GAMM</name>
<dbReference type="EMBL" id="SEZK01000129">
    <property type="protein sequence ID" value="RYU45747.1"/>
    <property type="molecule type" value="Genomic_DNA"/>
</dbReference>
<evidence type="ECO:0000313" key="3">
    <source>
        <dbReference type="Proteomes" id="UP000294063"/>
    </source>
</evidence>
<dbReference type="AlphaFoldDB" id="A0A4Q5KHT3"/>
<evidence type="ECO:0000313" key="1">
    <source>
        <dbReference type="EMBL" id="RYU45747.1"/>
    </source>
</evidence>
<feature type="non-terminal residue" evidence="1">
    <location>
        <position position="1"/>
    </location>
</feature>
<keyword evidence="4" id="KW-1185">Reference proteome</keyword>
<dbReference type="Proteomes" id="UP000294063">
    <property type="component" value="Unassembled WGS sequence"/>
</dbReference>
<organism evidence="1 3">
    <name type="scientific">Aliivibrio finisterrensis</name>
    <dbReference type="NCBI Taxonomy" id="511998"/>
    <lineage>
        <taxon>Bacteria</taxon>
        <taxon>Pseudomonadati</taxon>
        <taxon>Pseudomonadota</taxon>
        <taxon>Gammaproteobacteria</taxon>
        <taxon>Vibrionales</taxon>
        <taxon>Vibrionaceae</taxon>
        <taxon>Aliivibrio</taxon>
    </lineage>
</organism>
<gene>
    <name evidence="2" type="ORF">ERW53_20675</name>
    <name evidence="1" type="ORF">ERW57_19585</name>
</gene>
<comment type="caution">
    <text evidence="1">The sequence shown here is derived from an EMBL/GenBank/DDBJ whole genome shotgun (WGS) entry which is preliminary data.</text>
</comment>
<dbReference type="EMBL" id="SEZN01000104">
    <property type="protein sequence ID" value="RYU57891.1"/>
    <property type="molecule type" value="Genomic_DNA"/>
</dbReference>
<sequence>LAAKEIKQAEFLINSRPRKALNFLSPSEFLNGKRVSVIVTI</sequence>
<proteinExistence type="predicted"/>
<reference evidence="3 4" key="1">
    <citation type="submission" date="2019-02" db="EMBL/GenBank/DDBJ databases">
        <title>Genome sequences of Aliivibrio finisterrensis strains from farmed Atlantic salmon.</title>
        <authorList>
            <person name="Bowman J.P."/>
        </authorList>
    </citation>
    <scope>NUCLEOTIDE SEQUENCE [LARGE SCALE GENOMIC DNA]</scope>
    <source>
        <strain evidence="2 4">A21</strain>
        <strain evidence="1 3">A46</strain>
    </source>
</reference>